<protein>
    <recommendedName>
        <fullName evidence="4">DUF5872 domain-containing protein</fullName>
    </recommendedName>
</protein>
<sequence length="183" mass="19857">MSGTAKKTDPKLWYKVKKEVTKSDKGGKPGQWSARKAQMASAEYKKEGGGYAGKKDSDNHLQQWTDEEWGTKSGKASGKTGERYLPKKARESLTDKEYAASTAKKRADTAKGKQFSKQPKAAAEKAAVARKESAKGSAKSTKSADQSGHADTTKAELMRKARAQNVPGRSRMSKAQLEHAVHA</sequence>
<gene>
    <name evidence="2" type="ORF">MMSR116_00465</name>
</gene>
<dbReference type="EMBL" id="CP043538">
    <property type="protein sequence ID" value="QGY00557.1"/>
    <property type="molecule type" value="Genomic_DNA"/>
</dbReference>
<reference evidence="2 3" key="1">
    <citation type="journal article" date="2012" name="Genet. Mol. Biol.">
        <title>Analysis of 16S rRNA and mxaF genes revealing insights into Methylobacterium niche-specific plant association.</title>
        <authorList>
            <person name="Dourado M.N."/>
            <person name="Andreote F.D."/>
            <person name="Dini-Andreote F."/>
            <person name="Conti R."/>
            <person name="Araujo J.M."/>
            <person name="Araujo W.L."/>
        </authorList>
    </citation>
    <scope>NUCLEOTIDE SEQUENCE [LARGE SCALE GENOMIC DNA]</scope>
    <source>
        <strain evidence="2 3">SR1.6/6</strain>
    </source>
</reference>
<evidence type="ECO:0000313" key="2">
    <source>
        <dbReference type="EMBL" id="QGY00557.1"/>
    </source>
</evidence>
<name>A0A6B9FAP3_9HYPH</name>
<dbReference type="Proteomes" id="UP000012488">
    <property type="component" value="Chromosome"/>
</dbReference>
<organism evidence="2 3">
    <name type="scientific">Methylobacterium mesophilicum SR1.6/6</name>
    <dbReference type="NCBI Taxonomy" id="908290"/>
    <lineage>
        <taxon>Bacteria</taxon>
        <taxon>Pseudomonadati</taxon>
        <taxon>Pseudomonadota</taxon>
        <taxon>Alphaproteobacteria</taxon>
        <taxon>Hyphomicrobiales</taxon>
        <taxon>Methylobacteriaceae</taxon>
        <taxon>Methylobacterium</taxon>
    </lineage>
</organism>
<accession>A0A6B9FAP3</accession>
<dbReference type="AlphaFoldDB" id="A0A6B9FAP3"/>
<feature type="region of interest" description="Disordered" evidence="1">
    <location>
        <begin position="18"/>
        <end position="183"/>
    </location>
</feature>
<feature type="compositionally biased region" description="Basic and acidic residues" evidence="1">
    <location>
        <begin position="43"/>
        <end position="59"/>
    </location>
</feature>
<evidence type="ECO:0000313" key="3">
    <source>
        <dbReference type="Proteomes" id="UP000012488"/>
    </source>
</evidence>
<dbReference type="RefSeq" id="WP_010685724.1">
    <property type="nucleotide sequence ID" value="NZ_CP043538.1"/>
</dbReference>
<feature type="compositionally biased region" description="Basic and acidic residues" evidence="1">
    <location>
        <begin position="80"/>
        <end position="98"/>
    </location>
</feature>
<proteinExistence type="predicted"/>
<feature type="compositionally biased region" description="Basic and acidic residues" evidence="1">
    <location>
        <begin position="18"/>
        <end position="27"/>
    </location>
</feature>
<reference evidence="2 3" key="2">
    <citation type="journal article" date="2013" name="Genome Announc.">
        <title>Draft Genome Sequence of Methylobacterium mesophilicum Strain SR1.6/6, Isolated from Citrus sinensis.</title>
        <authorList>
            <person name="Marinho Almeida D."/>
            <person name="Dini-Andreote F."/>
            <person name="Camargo Neves A.A."/>
            <person name="Juca Ramos R.T."/>
            <person name="Andreote F.D."/>
            <person name="Carneiro A.R."/>
            <person name="Oliveira de Souza Lima A."/>
            <person name="Caracciolo Gomes de Sa P.H."/>
            <person name="Ribeiro Barbosa M.S."/>
            <person name="Araujo W.L."/>
            <person name="Silva A."/>
        </authorList>
    </citation>
    <scope>NUCLEOTIDE SEQUENCE [LARGE SCALE GENOMIC DNA]</scope>
    <source>
        <strain evidence="2 3">SR1.6/6</strain>
    </source>
</reference>
<dbReference type="OrthoDB" id="791686at2"/>
<dbReference type="KEGG" id="mmes:MMSR116_00465"/>
<evidence type="ECO:0008006" key="4">
    <source>
        <dbReference type="Google" id="ProtNLM"/>
    </source>
</evidence>
<evidence type="ECO:0000256" key="1">
    <source>
        <dbReference type="SAM" id="MobiDB-lite"/>
    </source>
</evidence>
<feature type="compositionally biased region" description="Low complexity" evidence="1">
    <location>
        <begin position="135"/>
        <end position="144"/>
    </location>
</feature>